<feature type="region of interest" description="Disordered" evidence="1">
    <location>
        <begin position="271"/>
        <end position="363"/>
    </location>
</feature>
<dbReference type="Proteomes" id="UP000886595">
    <property type="component" value="Unassembled WGS sequence"/>
</dbReference>
<dbReference type="EMBL" id="JAAMPC010000009">
    <property type="protein sequence ID" value="KAG2292656.1"/>
    <property type="molecule type" value="Genomic_DNA"/>
</dbReference>
<reference evidence="2 3" key="1">
    <citation type="submission" date="2020-02" db="EMBL/GenBank/DDBJ databases">
        <authorList>
            <person name="Ma Q."/>
            <person name="Huang Y."/>
            <person name="Song X."/>
            <person name="Pei D."/>
        </authorList>
    </citation>
    <scope>NUCLEOTIDE SEQUENCE [LARGE SCALE GENOMIC DNA]</scope>
    <source>
        <strain evidence="2">Sxm20200214</strain>
        <tissue evidence="2">Leaf</tissue>
    </source>
</reference>
<feature type="compositionally biased region" description="Low complexity" evidence="1">
    <location>
        <begin position="318"/>
        <end position="327"/>
    </location>
</feature>
<protein>
    <submittedName>
        <fullName evidence="2">Uncharacterized protein</fullName>
    </submittedName>
</protein>
<keyword evidence="3" id="KW-1185">Reference proteome</keyword>
<dbReference type="AlphaFoldDB" id="A0A8X7UY15"/>
<evidence type="ECO:0000313" key="3">
    <source>
        <dbReference type="Proteomes" id="UP000886595"/>
    </source>
</evidence>
<proteinExistence type="predicted"/>
<comment type="caution">
    <text evidence="2">The sequence shown here is derived from an EMBL/GenBank/DDBJ whole genome shotgun (WGS) entry which is preliminary data.</text>
</comment>
<evidence type="ECO:0000313" key="2">
    <source>
        <dbReference type="EMBL" id="KAG2292656.1"/>
    </source>
</evidence>
<accession>A0A8X7UY15</accession>
<name>A0A8X7UY15_BRACI</name>
<sequence>MTDHCMVIAGEWKTSDDGSRNFSIDKHQMSRIVTLSSSMMLLELRNNMFKEFFANTQACPSASLSYWPPNTKELATGISTPPVMLTHDGYVSYFYHPFELHKGMNLFVTFNHQSDPINTSQVAENLFPFTTPKQPITKPPISSTVFLVPVPLHPVCPRLLPPHPKSPDFPFSLMIIYLEAALLSHLTQPPALTQLLPRSAVSHLLMKRFFKTEADEEEVIGPDSSLPPGFEEVQPRGYDHDFWEPFIEKHLGGSDAEQVMAGINVPKTAPHIIHSGDAFNHTVTPPGEQPTNWKPDPEDPTSHHHNFPHLYPNPMETPTPQSVPSTSTHHRKYPHRQPATFSAGVHRQTRRPSGRPKDQRVESTGEIPVKILYSLVGLGVQVGFRPVPFGSGSFGP</sequence>
<evidence type="ECO:0000256" key="1">
    <source>
        <dbReference type="SAM" id="MobiDB-lite"/>
    </source>
</evidence>
<organism evidence="2 3">
    <name type="scientific">Brassica carinata</name>
    <name type="common">Ethiopian mustard</name>
    <name type="synonym">Abyssinian cabbage</name>
    <dbReference type="NCBI Taxonomy" id="52824"/>
    <lineage>
        <taxon>Eukaryota</taxon>
        <taxon>Viridiplantae</taxon>
        <taxon>Streptophyta</taxon>
        <taxon>Embryophyta</taxon>
        <taxon>Tracheophyta</taxon>
        <taxon>Spermatophyta</taxon>
        <taxon>Magnoliopsida</taxon>
        <taxon>eudicotyledons</taxon>
        <taxon>Gunneridae</taxon>
        <taxon>Pentapetalae</taxon>
        <taxon>rosids</taxon>
        <taxon>malvids</taxon>
        <taxon>Brassicales</taxon>
        <taxon>Brassicaceae</taxon>
        <taxon>Brassiceae</taxon>
        <taxon>Brassica</taxon>
    </lineage>
</organism>
<gene>
    <name evidence="2" type="ORF">Bca52824_039325</name>
</gene>
<dbReference type="OrthoDB" id="1109495at2759"/>